<keyword evidence="2" id="KW-0378">Hydrolase</keyword>
<protein>
    <submittedName>
        <fullName evidence="2">Alpha/beta hydrolase</fullName>
    </submittedName>
</protein>
<dbReference type="InterPro" id="IPR050471">
    <property type="entry name" value="AB_hydrolase"/>
</dbReference>
<dbReference type="EMBL" id="CP034563">
    <property type="protein sequence ID" value="AZQ64706.1"/>
    <property type="molecule type" value="Genomic_DNA"/>
</dbReference>
<dbReference type="PANTHER" id="PTHR43433">
    <property type="entry name" value="HYDROLASE, ALPHA/BETA FOLD FAMILY PROTEIN"/>
    <property type="match status" value="1"/>
</dbReference>
<dbReference type="Proteomes" id="UP000267268">
    <property type="component" value="Chromosome 2"/>
</dbReference>
<dbReference type="PRINTS" id="PR00111">
    <property type="entry name" value="ABHYDROLASE"/>
</dbReference>
<sequence length="427" mass="48466">MTKLLNRITLLLLILFISNLSFGQNQTQSRFLKKELDVTAYQNQELSIKLICKASDSSKVIIRSFFDSKDNQYLGYKTIESNIKQLDDSWLIYNGKIKIPKKAAKLDLGVFTAAYPESISIASLTVLNESEEIYNTSNHFDFHVINYSENEDNALTYNEKPTIKLTINNQILYGNNSQEGKYVKLNGIDFYYEIYGEGEPVLLLHGNNESINAFRYQIDKLKENYKVIAVDSRCQGKSSCDKTKLSYTQMASDMGALLDFLNLDKVTILGWSDGGNTGLEFALQYPEKVKSLITMGANLFPTEEAIKPEILKQLKHNVRENKSMGIFYKQLRRYGKVGEICLKYPDMSSEDLNTIHIPVLVLAGENDVIVDEHTKLIANSLPNSELYIFPNQGHYAPTECPEDFNNVVIQFLQKNGDKTTSTNILNN</sequence>
<dbReference type="PANTHER" id="PTHR43433:SF5">
    <property type="entry name" value="AB HYDROLASE-1 DOMAIN-CONTAINING PROTEIN"/>
    <property type="match status" value="1"/>
</dbReference>
<dbReference type="AlphaFoldDB" id="A0A3S9P939"/>
<dbReference type="Gene3D" id="3.40.50.1820">
    <property type="entry name" value="alpha/beta hydrolase"/>
    <property type="match status" value="1"/>
</dbReference>
<name>A0A3S9P939_9BACT</name>
<dbReference type="SUPFAM" id="SSF53474">
    <property type="entry name" value="alpha/beta-Hydrolases"/>
    <property type="match status" value="1"/>
</dbReference>
<dbReference type="GO" id="GO:0046503">
    <property type="term" value="P:glycerolipid catabolic process"/>
    <property type="evidence" value="ECO:0007669"/>
    <property type="project" value="TreeGrafter"/>
</dbReference>
<dbReference type="Pfam" id="PF00561">
    <property type="entry name" value="Abhydrolase_1"/>
    <property type="match status" value="1"/>
</dbReference>
<dbReference type="GO" id="GO:0004806">
    <property type="term" value="F:triacylglycerol lipase activity"/>
    <property type="evidence" value="ECO:0007669"/>
    <property type="project" value="TreeGrafter"/>
</dbReference>
<dbReference type="InterPro" id="IPR000073">
    <property type="entry name" value="AB_hydrolase_1"/>
</dbReference>
<gene>
    <name evidence="2" type="ORF">EI427_21010</name>
</gene>
<dbReference type="KEGG" id="fll:EI427_21010"/>
<keyword evidence="3" id="KW-1185">Reference proteome</keyword>
<dbReference type="RefSeq" id="WP_126618671.1">
    <property type="nucleotide sequence ID" value="NZ_CP034563.1"/>
</dbReference>
<dbReference type="OrthoDB" id="2247630at2"/>
<accession>A0A3S9P939</accession>
<proteinExistence type="predicted"/>
<evidence type="ECO:0000313" key="2">
    <source>
        <dbReference type="EMBL" id="AZQ64706.1"/>
    </source>
</evidence>
<organism evidence="2 3">
    <name type="scientific">Flammeovirga pectinis</name>
    <dbReference type="NCBI Taxonomy" id="2494373"/>
    <lineage>
        <taxon>Bacteria</taxon>
        <taxon>Pseudomonadati</taxon>
        <taxon>Bacteroidota</taxon>
        <taxon>Cytophagia</taxon>
        <taxon>Cytophagales</taxon>
        <taxon>Flammeovirgaceae</taxon>
        <taxon>Flammeovirga</taxon>
    </lineage>
</organism>
<dbReference type="InterPro" id="IPR029058">
    <property type="entry name" value="AB_hydrolase_fold"/>
</dbReference>
<evidence type="ECO:0000313" key="3">
    <source>
        <dbReference type="Proteomes" id="UP000267268"/>
    </source>
</evidence>
<evidence type="ECO:0000259" key="1">
    <source>
        <dbReference type="Pfam" id="PF00561"/>
    </source>
</evidence>
<reference evidence="2 3" key="1">
    <citation type="submission" date="2018-12" db="EMBL/GenBank/DDBJ databases">
        <title>Flammeovirga pectinis sp. nov., isolated from the gut of the Korean scallop, Patinopecten yessoensis.</title>
        <authorList>
            <person name="Bae J.-W."/>
            <person name="Jeong Y.-S."/>
            <person name="Kang W."/>
        </authorList>
    </citation>
    <scope>NUCLEOTIDE SEQUENCE [LARGE SCALE GENOMIC DNA]</scope>
    <source>
        <strain evidence="2 3">L12M1</strain>
    </source>
</reference>
<feature type="domain" description="AB hydrolase-1" evidence="1">
    <location>
        <begin position="200"/>
        <end position="304"/>
    </location>
</feature>